<evidence type="ECO:0000313" key="1">
    <source>
        <dbReference type="EMBL" id="SEL00029.1"/>
    </source>
</evidence>
<dbReference type="AlphaFoldDB" id="A0A1H7LMF6"/>
<dbReference type="EMBL" id="FOAK01000008">
    <property type="protein sequence ID" value="SEL00029.1"/>
    <property type="molecule type" value="Genomic_DNA"/>
</dbReference>
<organism evidence="1 2">
    <name type="scientific">Methanobrevibacter gottschalkii</name>
    <dbReference type="NCBI Taxonomy" id="190974"/>
    <lineage>
        <taxon>Archaea</taxon>
        <taxon>Methanobacteriati</taxon>
        <taxon>Methanobacteriota</taxon>
        <taxon>Methanomada group</taxon>
        <taxon>Methanobacteria</taxon>
        <taxon>Methanobacteriales</taxon>
        <taxon>Methanobacteriaceae</taxon>
        <taxon>Methanobrevibacter</taxon>
    </lineage>
</organism>
<gene>
    <name evidence="1" type="ORF">SAMN05216439_1779</name>
</gene>
<reference evidence="1 2" key="1">
    <citation type="submission" date="2016-10" db="EMBL/GenBank/DDBJ databases">
        <authorList>
            <person name="de Groot N.N."/>
        </authorList>
    </citation>
    <scope>NUCLEOTIDE SEQUENCE [LARGE SCALE GENOMIC DNA]</scope>
    <source>
        <strain evidence="1 2">DSM 11978</strain>
    </source>
</reference>
<sequence>MGHSHTQSKIPLPNWYDIETGILNMNSKYNMIYAPGFGVTIIKQSSPTDKPNKKKLKESYNKANHNRKNYVNNNITHMADEYKKEIKDNYRISMIQKKRDINEIKDIIRHSNLKEQCEFYNKELKKHGVELIYINP</sequence>
<protein>
    <submittedName>
        <fullName evidence="1">Uncharacterized protein</fullName>
    </submittedName>
</protein>
<dbReference type="Proteomes" id="UP000199506">
    <property type="component" value="Unassembled WGS sequence"/>
</dbReference>
<proteinExistence type="predicted"/>
<accession>A0A1H7LMF6</accession>
<name>A0A1H7LMF6_9EURY</name>
<evidence type="ECO:0000313" key="2">
    <source>
        <dbReference type="Proteomes" id="UP000199506"/>
    </source>
</evidence>